<dbReference type="CDD" id="cd00009">
    <property type="entry name" value="AAA"/>
    <property type="match status" value="2"/>
</dbReference>
<dbReference type="PANTHER" id="PTHR46532">
    <property type="entry name" value="MALE FERTILITY FACTOR KL5"/>
    <property type="match status" value="1"/>
</dbReference>
<keyword evidence="9" id="KW-0547">Nucleotide-binding</keyword>
<evidence type="ECO:0000259" key="19">
    <source>
        <dbReference type="SMART" id="SM00382"/>
    </source>
</evidence>
<dbReference type="Gene3D" id="1.20.58.1120">
    <property type="match status" value="1"/>
</dbReference>
<dbReference type="GO" id="GO:0007018">
    <property type="term" value="P:microtubule-based movement"/>
    <property type="evidence" value="ECO:0007669"/>
    <property type="project" value="InterPro"/>
</dbReference>
<evidence type="ECO:0000256" key="7">
    <source>
        <dbReference type="ARBA" id="ARBA00022701"/>
    </source>
</evidence>
<dbReference type="FunFam" id="3.40.50.300:FF:000071">
    <property type="entry name" value="Cytoplasmic dynein heavy chain 1"/>
    <property type="match status" value="1"/>
</dbReference>
<dbReference type="InterPro" id="IPR041658">
    <property type="entry name" value="AAA_lid_11"/>
</dbReference>
<dbReference type="Pfam" id="PF08393">
    <property type="entry name" value="DHC_N2"/>
    <property type="match status" value="1"/>
</dbReference>
<keyword evidence="16" id="KW-0966">Cell projection</keyword>
<dbReference type="Pfam" id="PF03028">
    <property type="entry name" value="Dynein_heavy"/>
    <property type="match status" value="1"/>
</dbReference>
<evidence type="ECO:0000256" key="10">
    <source>
        <dbReference type="ARBA" id="ARBA00022840"/>
    </source>
</evidence>
<dbReference type="FunFam" id="1.10.8.710:FF:000001">
    <property type="entry name" value="Dynein axonemal heavy chain 2"/>
    <property type="match status" value="1"/>
</dbReference>
<keyword evidence="13" id="KW-0969">Cilium</keyword>
<evidence type="ECO:0000256" key="18">
    <source>
        <dbReference type="SAM" id="Coils"/>
    </source>
</evidence>
<dbReference type="InterPro" id="IPR035699">
    <property type="entry name" value="AAA_6"/>
</dbReference>
<feature type="domain" description="AAA+ ATPase" evidence="19">
    <location>
        <begin position="2865"/>
        <end position="3027"/>
    </location>
</feature>
<dbReference type="GO" id="GO:0008569">
    <property type="term" value="F:minus-end-directed microtubule motor activity"/>
    <property type="evidence" value="ECO:0007669"/>
    <property type="project" value="InterPro"/>
</dbReference>
<feature type="coiled-coil region" evidence="18">
    <location>
        <begin position="3348"/>
        <end position="3403"/>
    </location>
</feature>
<comment type="similarity">
    <text evidence="3">Belongs to the dynein heavy chain family.</text>
</comment>
<dbReference type="InterPro" id="IPR024317">
    <property type="entry name" value="Dynein_heavy_chain_D4_dom"/>
</dbReference>
<dbReference type="Pfam" id="PF12774">
    <property type="entry name" value="AAA_6"/>
    <property type="match status" value="1"/>
</dbReference>
<dbReference type="Pfam" id="PF22597">
    <property type="entry name" value="DYN_lid"/>
    <property type="match status" value="1"/>
</dbReference>
<keyword evidence="11" id="KW-0243">Dynein</keyword>
<dbReference type="InterPro" id="IPR013602">
    <property type="entry name" value="Dynein_heavy_linker"/>
</dbReference>
<evidence type="ECO:0000256" key="5">
    <source>
        <dbReference type="ARBA" id="ARBA00022197"/>
    </source>
</evidence>
<dbReference type="Gene3D" id="1.10.287.2620">
    <property type="match status" value="1"/>
</dbReference>
<evidence type="ECO:0000256" key="14">
    <source>
        <dbReference type="ARBA" id="ARBA00023175"/>
    </source>
</evidence>
<dbReference type="InterPro" id="IPR043160">
    <property type="entry name" value="Dynein_C_barrel"/>
</dbReference>
<feature type="domain" description="AAA+ ATPase" evidence="19">
    <location>
        <begin position="2521"/>
        <end position="2672"/>
    </location>
</feature>
<dbReference type="Gene3D" id="1.10.472.130">
    <property type="match status" value="1"/>
</dbReference>
<dbReference type="SMART" id="SM00382">
    <property type="entry name" value="AAA"/>
    <property type="match status" value="3"/>
</dbReference>
<dbReference type="GO" id="GO:0005524">
    <property type="term" value="F:ATP binding"/>
    <property type="evidence" value="ECO:0007669"/>
    <property type="project" value="UniProtKB-KW"/>
</dbReference>
<dbReference type="GO" id="GO:0051959">
    <property type="term" value="F:dynein light intermediate chain binding"/>
    <property type="evidence" value="ECO:0007669"/>
    <property type="project" value="InterPro"/>
</dbReference>
<evidence type="ECO:0000256" key="8">
    <source>
        <dbReference type="ARBA" id="ARBA00022737"/>
    </source>
</evidence>
<dbReference type="FunFam" id="1.10.8.720:FF:000003">
    <property type="entry name" value="Cytoplasmic dynein heavy chain 2"/>
    <property type="match status" value="1"/>
</dbReference>
<dbReference type="Gene3D" id="3.20.180.20">
    <property type="entry name" value="Dynein heavy chain, N-terminal domain 2"/>
    <property type="match status" value="1"/>
</dbReference>
<evidence type="ECO:0000256" key="9">
    <source>
        <dbReference type="ARBA" id="ARBA00022741"/>
    </source>
</evidence>
<dbReference type="Gene3D" id="1.20.140.100">
    <property type="entry name" value="Dynein heavy chain, N-terminal domain 2"/>
    <property type="match status" value="1"/>
</dbReference>
<dbReference type="Pfam" id="PF18199">
    <property type="entry name" value="Dynein_C"/>
    <property type="match status" value="1"/>
</dbReference>
<feature type="coiled-coil region" evidence="18">
    <location>
        <begin position="3136"/>
        <end position="3170"/>
    </location>
</feature>
<dbReference type="FunFam" id="1.10.287.2620:FF:000001">
    <property type="entry name" value="Cytoplasmic dynein heavy chain 1"/>
    <property type="match status" value="1"/>
</dbReference>
<keyword evidence="8" id="KW-0677">Repeat</keyword>
<dbReference type="InterPro" id="IPR003593">
    <property type="entry name" value="AAA+_ATPase"/>
</dbReference>
<comment type="caution">
    <text evidence="20">The sequence shown here is derived from an EMBL/GenBank/DDBJ whole genome shotgun (WGS) entry which is preliminary data.</text>
</comment>
<evidence type="ECO:0000256" key="16">
    <source>
        <dbReference type="ARBA" id="ARBA00023273"/>
    </source>
</evidence>
<dbReference type="Gene3D" id="1.10.8.710">
    <property type="match status" value="1"/>
</dbReference>
<comment type="subunit">
    <text evidence="4">Consists of at least two heavy chains and a number of intermediate and light chains.</text>
</comment>
<evidence type="ECO:0000256" key="11">
    <source>
        <dbReference type="ARBA" id="ARBA00023017"/>
    </source>
</evidence>
<feature type="coiled-coil region" evidence="18">
    <location>
        <begin position="1244"/>
        <end position="1271"/>
    </location>
</feature>
<dbReference type="SUPFAM" id="SSF52540">
    <property type="entry name" value="P-loop containing nucleoside triphosphate hydrolases"/>
    <property type="match status" value="4"/>
</dbReference>
<dbReference type="InterPro" id="IPR035706">
    <property type="entry name" value="AAA_9"/>
</dbReference>
<proteinExistence type="inferred from homology"/>
<dbReference type="FunFam" id="3.20.180.20:FF:000002">
    <property type="entry name" value="Cytoplasmic dynein heavy chain 1"/>
    <property type="match status" value="1"/>
</dbReference>
<evidence type="ECO:0000256" key="15">
    <source>
        <dbReference type="ARBA" id="ARBA00023212"/>
    </source>
</evidence>
<dbReference type="Pfam" id="PF12780">
    <property type="entry name" value="AAA_8"/>
    <property type="match status" value="1"/>
</dbReference>
<reference evidence="20" key="1">
    <citation type="submission" date="2023-08" db="EMBL/GenBank/DDBJ databases">
        <authorList>
            <person name="Chen Y."/>
            <person name="Shah S."/>
            <person name="Dougan E. K."/>
            <person name="Thang M."/>
            <person name="Chan C."/>
        </authorList>
    </citation>
    <scope>NUCLEOTIDE SEQUENCE</scope>
</reference>
<dbReference type="Pfam" id="PF18198">
    <property type="entry name" value="AAA_lid_11"/>
    <property type="match status" value="1"/>
</dbReference>
<dbReference type="Pfam" id="PF17852">
    <property type="entry name" value="Dynein_AAA_lid"/>
    <property type="match status" value="1"/>
</dbReference>
<dbReference type="GO" id="GO:0045505">
    <property type="term" value="F:dynein intermediate chain binding"/>
    <property type="evidence" value="ECO:0007669"/>
    <property type="project" value="InterPro"/>
</dbReference>
<dbReference type="GO" id="GO:0060170">
    <property type="term" value="C:ciliary membrane"/>
    <property type="evidence" value="ECO:0007669"/>
    <property type="project" value="UniProtKB-SubCell"/>
</dbReference>
<dbReference type="InterPro" id="IPR041228">
    <property type="entry name" value="Dynein_C"/>
</dbReference>
<dbReference type="InterPro" id="IPR013594">
    <property type="entry name" value="Dynein_heavy_tail"/>
</dbReference>
<dbReference type="Gene3D" id="1.20.920.20">
    <property type="match status" value="1"/>
</dbReference>
<dbReference type="Gene3D" id="1.10.8.1220">
    <property type="match status" value="1"/>
</dbReference>
<dbReference type="Gene3D" id="1.10.8.720">
    <property type="entry name" value="Region D6 of dynein motor"/>
    <property type="match status" value="1"/>
</dbReference>
<dbReference type="EMBL" id="CAUJNA010000051">
    <property type="protein sequence ID" value="CAJ1371059.1"/>
    <property type="molecule type" value="Genomic_DNA"/>
</dbReference>
<dbReference type="Pfam" id="PF08385">
    <property type="entry name" value="DHC_N1"/>
    <property type="match status" value="1"/>
</dbReference>
<keyword evidence="7" id="KW-0493">Microtubule</keyword>
<comment type="subcellular location">
    <subcellularLocation>
        <location evidence="2">Cell projection</location>
        <location evidence="2">Cilium membrane</location>
        <topology evidence="2">Peripheral membrane protein</topology>
        <orientation evidence="2">Cytoplasmic side</orientation>
    </subcellularLocation>
    <subcellularLocation>
        <location evidence="1">Cytoplasm</location>
        <location evidence="1">Cytoskeleton</location>
    </subcellularLocation>
</comment>
<dbReference type="FunFam" id="3.40.50.300:FF:001013">
    <property type="entry name" value="Dynein heavy chain, cytoplasmic"/>
    <property type="match status" value="1"/>
</dbReference>
<evidence type="ECO:0000256" key="13">
    <source>
        <dbReference type="ARBA" id="ARBA00023069"/>
    </source>
</evidence>
<evidence type="ECO:0000256" key="3">
    <source>
        <dbReference type="ARBA" id="ARBA00008887"/>
    </source>
</evidence>
<dbReference type="GO" id="GO:0060271">
    <property type="term" value="P:cilium assembly"/>
    <property type="evidence" value="ECO:0007669"/>
    <property type="project" value="UniProtKB-ARBA"/>
</dbReference>
<dbReference type="InterPro" id="IPR004273">
    <property type="entry name" value="Dynein_heavy_D6_P-loop"/>
</dbReference>
<dbReference type="InterPro" id="IPR042222">
    <property type="entry name" value="Dynein_2_N"/>
</dbReference>
<dbReference type="Gene3D" id="3.10.490.20">
    <property type="match status" value="1"/>
</dbReference>
<protein>
    <recommendedName>
        <fullName evidence="5">Dynein heavy chain, cytoplasmic</fullName>
    </recommendedName>
    <alternativeName>
        <fullName evidence="17">Dynein heavy chain, cytosolic</fullName>
    </alternativeName>
</protein>
<dbReference type="InterPro" id="IPR027417">
    <property type="entry name" value="P-loop_NTPase"/>
</dbReference>
<dbReference type="InterPro" id="IPR041466">
    <property type="entry name" value="Dynein_AAA5_ext"/>
</dbReference>
<keyword evidence="15" id="KW-0206">Cytoskeleton</keyword>
<dbReference type="GO" id="GO:0005874">
    <property type="term" value="C:microtubule"/>
    <property type="evidence" value="ECO:0007669"/>
    <property type="project" value="UniProtKB-KW"/>
</dbReference>
<evidence type="ECO:0000256" key="12">
    <source>
        <dbReference type="ARBA" id="ARBA00023054"/>
    </source>
</evidence>
<evidence type="ECO:0000256" key="6">
    <source>
        <dbReference type="ARBA" id="ARBA00022490"/>
    </source>
</evidence>
<dbReference type="GO" id="GO:0005858">
    <property type="term" value="C:axonemal dynein complex"/>
    <property type="evidence" value="ECO:0007669"/>
    <property type="project" value="TreeGrafter"/>
</dbReference>
<accession>A0AA36HKV9</accession>
<dbReference type="Pfam" id="PF12775">
    <property type="entry name" value="AAA_7"/>
    <property type="match status" value="1"/>
</dbReference>
<dbReference type="FunFam" id="3.40.50.300:FF:000122">
    <property type="entry name" value="Cytoplasmic dynein 1 heavy chain"/>
    <property type="match status" value="1"/>
</dbReference>
<dbReference type="InterPro" id="IPR024743">
    <property type="entry name" value="Dynein_HC_stalk"/>
</dbReference>
<evidence type="ECO:0000313" key="20">
    <source>
        <dbReference type="EMBL" id="CAJ1371059.1"/>
    </source>
</evidence>
<evidence type="ECO:0000256" key="2">
    <source>
        <dbReference type="ARBA" id="ARBA00004522"/>
    </source>
</evidence>
<gene>
    <name evidence="20" type="ORF">EVOR1521_LOCUS1479</name>
</gene>
<dbReference type="InterPro" id="IPR042228">
    <property type="entry name" value="Dynein_linker_3"/>
</dbReference>
<evidence type="ECO:0000313" key="21">
    <source>
        <dbReference type="Proteomes" id="UP001178507"/>
    </source>
</evidence>
<organism evidence="20 21">
    <name type="scientific">Effrenium voratum</name>
    <dbReference type="NCBI Taxonomy" id="2562239"/>
    <lineage>
        <taxon>Eukaryota</taxon>
        <taxon>Sar</taxon>
        <taxon>Alveolata</taxon>
        <taxon>Dinophyceae</taxon>
        <taxon>Suessiales</taxon>
        <taxon>Symbiodiniaceae</taxon>
        <taxon>Effrenium</taxon>
    </lineage>
</organism>
<evidence type="ECO:0000256" key="4">
    <source>
        <dbReference type="ARBA" id="ARBA00011655"/>
    </source>
</evidence>
<dbReference type="Proteomes" id="UP001178507">
    <property type="component" value="Unassembled WGS sequence"/>
</dbReference>
<dbReference type="Gene3D" id="1.20.1270.280">
    <property type="match status" value="1"/>
</dbReference>
<dbReference type="Pfam" id="PF12777">
    <property type="entry name" value="MT"/>
    <property type="match status" value="1"/>
</dbReference>
<keyword evidence="12 18" id="KW-0175">Coiled coil</keyword>
<dbReference type="Gene3D" id="6.10.140.1060">
    <property type="match status" value="1"/>
</dbReference>
<evidence type="ECO:0000256" key="17">
    <source>
        <dbReference type="ARBA" id="ARBA00033439"/>
    </source>
</evidence>
<dbReference type="Pfam" id="PF12781">
    <property type="entry name" value="AAA_9"/>
    <property type="match status" value="1"/>
</dbReference>
<dbReference type="Gene3D" id="3.40.50.300">
    <property type="entry name" value="P-loop containing nucleotide triphosphate hydrolases"/>
    <property type="match status" value="5"/>
</dbReference>
<dbReference type="Gene3D" id="1.20.920.30">
    <property type="match status" value="1"/>
</dbReference>
<dbReference type="FunFam" id="1.20.920.20:FF:000002">
    <property type="entry name" value="Cytoplasmic dynein 1 heavy chain"/>
    <property type="match status" value="1"/>
</dbReference>
<dbReference type="FunFam" id="1.20.58.1120:FF:000013">
    <property type="entry name" value="Dynein heavy chain-like protein"/>
    <property type="match status" value="1"/>
</dbReference>
<dbReference type="InterPro" id="IPR043157">
    <property type="entry name" value="Dynein_AAA1S"/>
</dbReference>
<dbReference type="InterPro" id="IPR054354">
    <property type="entry name" value="DYNC2H1-like_lid"/>
</dbReference>
<sequence>MSEHAKINPGPFIEYLNNVCPALLGASKDEISKHFASLEMMNKVRHFIGDDQDTTFFIARELVEREDKKEDKSEEKDYKEYNITTENEIAFCRQASAVAILKRSPATFRSAYEGTLDEGVPATGNFSAYLQLISMGAESEWSPFEVVHLYLQNAFVPLFNAFAKQSEGASKNVGEDDRDEQKVGVPNVQRKIMDLSMALMQCQQNVDIENISLPLDPEIAEAFEKAKAEGRQLTVDDFKDRMNDSIFQNQLQSGVNKWSKEIQRVAKMQRDSSTGSTMQEINFWLGMDKVLNDAQQQLQTPEIQLTLNLLRGARRFLATMSFEADTGLKPAIEKVSNYLNLLRDFPINELLVATTVEQLTQAVRTIFNHMKRIRNAVQYPLWRAYHLVEAVSRDLSDRLLKIVSTQRLMQQDADMFSQNMSQCTELFRVWNEELGQFRQLAREQLKKRGNERPIVKINCEHEQLQARIEELQKFRRHHMKLQEIIERVLVGKETGAKASVADAYQLVEQVDVLDVSRRGQQEWESTKRKYDERIDHAESEITARLRDKLGAAKTATEMFRVFSRFNALFVRPRIRGAIQEYQSSLIQQVKDDVHRLQEKFKETFEGTQACKLTSIRGIPPTAGLIIWARQLERRLAIYMGRVEDVLGKGWENHVEGKALKQEGDAFAKKMRTNHIFDEWLSETKDSKKFDVSMRIFDIQQGYQTYLLLVNFDEQIITLFKEVRNLQALNDCRVPYAVKVSSDEAKQNYPFAMTLQEAARTYMQTCAQITPPLAPLMASYQQGVQDLIGEGLLLKWDDSKIESYTQKLSESVFQFQQKFTQLESMAEQMHRAIESLDDVNVRQDPSAHEALTSRFEKMQKMIDDMNLASFSNMHSWVEALNKQIEERLLKLLTAITSQWLQEFKKWPQNGNNLIQESAVSAAVLELHMQTSQSDMSGVRLVLEPQKEFAMTHWVRHFHDSLGMVCNLPLLQAARFDALKRGARDTCIPTHRRLIAQMDQKVLQEVYDQVTVMCETMQEYVSSWMQYQSLWEISTSGVLKRVGDDLTRWYSMLTEIQWLSNRFEGSEQDVYFGPIVVDYSKVQSRVKAKYDQWHRDLLSAFGDKVSETMNEFFHQVNQGRERLEAVDSSGDLTVVCMAVLKVKTSAEKWGHRFEELQKAQKLLVKQRFQFPEDWMHIEQVEGEWEAFEQILARRNRILEHELPKLRSVLVQKDKQLEENITQLYAEWSSQKPVQGSLKPTDAMKVIKDFDERLQMLREQHSQLLQLKKSLQMEVGDVEALAPLQEEMENLKDVWAEINTVHSRVETLKETLWTAVEPKRIKNALEDLLSNMKQMDRRLQQYEAFDHIQEQLQGHIKLNQVVAELKTDALKERHWKQIVQMLKLAVGFNELTLGHLWDSNLEKHQPAIKEILARAQGEMGLEQFLAEVREKWSNYDLELVPYKSKCRLIRSWDDLFSQLDEHLQSVQSMKMSPYYKSFEDEGATWDDRLNKIRIVFDLWMDVQRRWVYLEGIFGSSADIQQLLPNEFARFKTIDSEFVGLMKKVAAKPKVLEAVAIEGVQKQLDRLSDMLTAVQKALGDYLEKQRSQFARFYFVGDEDLLEMIGNSKDVAAVSRHLAKMFAGLSQLSTEPGSPELVKAMQSREGESVDFIKPVNINEDPSINGWLSKTEASMQASLGEHLNSSMNELGTLFAADGTISEEETMVWVSKYPCQVLLMAILADWCAKVEAALSSGGAADMEKVLPRTVEQLSFMAGKVITNVSNDVRQKLAQLITEVVHQRDVSRQLIQDKVCSPKDFQWLQLMRMYWNPSEPQILQRLSICMADATFFYGFEYLGIADKLVQTPLTDRCFLTLTQALHMRLGANPFGPAGTGKTESVKALGNTMGRFVLVFCCDEGFDFQAMGRIFVGLCQVGAWGCFDEFNRLEERILSAVSEQVLTIQTGNKQNKKEIEILGKQVRLNSNVGIFVTMNPGYAGRSNLPDNLKQLFRAMAMTTPNKTLIAQVNLFNQGFVSAERLASKVVFLFDLCKDQLSSQPHYDFGLRSLKAVLACAGSMKREEVTNIGPEKFGLLSEDEVAKSEQKILLRAIFDTLVPKLVAQDKPLMQSLISGVFPGADVGIVDNQILQDEIRRLCKLRHFECTENFMLKCMELYQIQRITHGVMLVGTVGTGKSTVWRTLLDAMEKLDSVKGDAYVVDPKAVSKEELYGKLDPTTLEWTDGVFTDILRRILSGHRGENNRRQWIMFDGDVDPEWAENLNSVLDDNKLLTLPNGERLAIPPNVRIMFEVDTLKYATLATVSRCGMVWFANDVVTEEMVCSNELKSIKYGNLEKSENQLSGADDSDGLSKEQKTKVKCIEALEPCFQSGAVVLSALKLAMDMDHIMTFTMIRALTGLFSMVRKGISMILEYDEAHEEFPLADDVLRSFMQKYLVFAICWSFGGDMFLSTRMKFCELLAGHLGEIAAPDGLGGDTTLLDFEVRVEDGAWYHWDKRVPTLDVEPEKVADSSLIISTVDTVRHTAALAAWLEERKPFILSGPPGSGKTMTLMSTMKSMAGSLELASLNFSAGTTPELLLKTFDLYCETVKTPAGLVMRPLQLNRWVVVFCDECNLPEEDKYGTQKVIMFIRQITEAGGFYRPSDRQWVNVERVQFLGACNPPTDPGRHPMSDRFLRHAPVIWVDYPGPDSLRQIYGTFNRAMLKLQPQLDKSSADAMTNTMVQFWRDSAQRFTSDQQPHYLYSPRELTRWKTALYECIRDWDGMTQTNLIRLLVHEGLRIFVDRLVFEEEREWSESLLDEAVQREFGCGADVLERPILFSCYLEEQHRYRDEPREKLREFVKAKLSIFQEEELDVRLVIFDSVLDHIVRMDRVLRQPLGHLLLVGASGAGKTVLSKFVSWLNGLSVYTLKIGRNYDVLAFEADVRIVMKRSGIKGEKITFIFDESNALGPAFIERMNALLASGEVPGLFEGDEHTALIHECRGANITGVDDAEIFARFTKRVQRNLHIVFTMNPANPDFYNRSNSSPALFNRCVIDWFGDWPQEALLQVAADFTASMLIGEDTCTGDCAGPGDEKDALRHEKLSETIVAFHQKVDQTNVDLKKSAQRYNFITPRDFLDFINHFTDLMKEKRDEVLDQQGHIDGGLKKLKETEDQVANLQSGLAEKEKMLSVKNKEAEEMMSQMVKGQGEAEERKQASQKLQGELAEQSKVIEERRGVIQKKIEEVEPALEAAKSAVGAVNKQSLDELRSMNKPPEHVKMAMEAVILMVKPEVSPATINWEVVRKVMRDANFIPSILEYDAEQLKDATRDTLKKKYLQNKAWDVSRIKQASRCAGPVAQWVESQLQFADLLSMMEPMRNELQQMQQQADKNKVELDACEKEVAEMEAKIQQYKEQYAQLITSVEQIKHQMQQVQENCTRSTQLLSDLSSEKVRWQGSSRGFQEQTASMIGDVLICGAFCTYIGFFDLFMRQRVTALWREKLDEAEIKQKEDMAIIEYLSKPSERLQWKQNALPDDDLCYENAIILRRFLRYPLIIDPSGQAITFLTNEFKDKKLLKTSFVENSFMKNLETALRFGAPLIVMDVDRVDPILNNVLNRETHKSGPRVLISLGDQDIDFSPAFEMYMCTRDSTAQFTPDLCSRVTFVNFTVTPSSLQSQCMNALLKSERPDVDRKREDQLKLQGECKVKMRELEEQLLHALSNVEGSILEDVKVIATLEKIKKESSEIQEKLGQTDAIMQEINETSALYDTAGEVAANLYFMLQRMGGMHTLYRYSLAFFLEVFEASLKSELNKDLSYEKRLEAIIEKLFSNLFLRVGPGLQEADVLVFGLQLAQVRADSQGASAFPKTELNQLLKGAAVDVMKSSSAALAEQCREVIKSKLNSQQLKALQDLHLLPCFSALVGNIQEKESEWLQFMEHLEPETAMPQGWEKPDDSSDIAKLVQKNLIIKALRPDRLIFVCTQLVETVLGKGFLDLPAFNLADIIAKDSKASSPIMMVSVPGFDPSGKVTELAQVQKKSLQSAAMGSEEGFNVADKAIRAASNAGTWVLLKNVHLAINWLTELEKKLYSMHPQQNFRLFLTMEFNPRIPANLIRLSRVYVFEPPSGVRASLRRSFAQVLPPDRTDRQPVERCRLHFLLAFLHAIVLERLRFFPVGWSKKYEFSDADQMCGRDIIDAWVDSVSNQGQLSNISPDKIPWDALRSILSESIYGGRVDNEFDHAVLKAFINHLFRAESFERDFNLNMESSKEHCLSSPDGRKREQFLEWIDNLPAKGSPTWVGLPVHAEQMLRINRANHTLQRWLLLQGNTGTLKGEKKKDGEKRRASALINPLADLGAKVKQMLENLPETLDSLHRTEASLRDPLWRCYDRETGFGRSLLKKVRQDLSLLSAACEGSAKSTNEVRQLIQDLTTDQVPKAWRRFAMAEVTATEYLADMVKRLDQLQAVVACSSLQKHRLWYGGLFFPEAFLTASRQAVAQQKQVSLEELNLVVQIGGSATGDDVFEMTGLQMEGAAWGDTQLCVTEELTVALPNLWLRWVHIDSAECKQAADNLRVPVYLNTSRGLLISAFALKSPKEIPHAVLVPSDSLVLTWEPCQYPQSFKVGPAQCGYHHMDKAVSRSERAERVRLEPTRLPAATC</sequence>
<evidence type="ECO:0000256" key="1">
    <source>
        <dbReference type="ARBA" id="ARBA00004245"/>
    </source>
</evidence>
<keyword evidence="14" id="KW-0505">Motor protein</keyword>
<dbReference type="PANTHER" id="PTHR46532:SF4">
    <property type="entry name" value="AAA+ ATPASE DOMAIN-CONTAINING PROTEIN"/>
    <property type="match status" value="1"/>
</dbReference>
<dbReference type="InterPro" id="IPR026983">
    <property type="entry name" value="DHC"/>
</dbReference>
<keyword evidence="6" id="KW-0963">Cytoplasm</keyword>
<dbReference type="InterPro" id="IPR042219">
    <property type="entry name" value="AAA_lid_11_sf"/>
</dbReference>
<feature type="domain" description="AAA+ ATPase" evidence="19">
    <location>
        <begin position="1857"/>
        <end position="2022"/>
    </location>
</feature>
<dbReference type="FunFam" id="3.40.50.300:FF:000373">
    <property type="entry name" value="Cytoplasmic dynein heavy chain 2"/>
    <property type="match status" value="1"/>
</dbReference>
<dbReference type="GO" id="GO:0008104">
    <property type="term" value="P:intracellular protein localization"/>
    <property type="evidence" value="ECO:0007669"/>
    <property type="project" value="UniProtKB-ARBA"/>
</dbReference>
<name>A0AA36HKV9_9DINO</name>
<dbReference type="FunFam" id="1.20.140.100:FF:000002">
    <property type="entry name" value="Cytoplasmic dynein heavy chain 1"/>
    <property type="match status" value="1"/>
</dbReference>
<keyword evidence="10" id="KW-0067">ATP-binding</keyword>
<keyword evidence="21" id="KW-1185">Reference proteome</keyword>